<keyword evidence="2" id="KW-0444">Lipid biosynthesis</keyword>
<evidence type="ECO:0000256" key="3">
    <source>
        <dbReference type="ARBA" id="ARBA00022801"/>
    </source>
</evidence>
<keyword evidence="6" id="KW-0443">Lipid metabolism</keyword>
<evidence type="ECO:0000256" key="2">
    <source>
        <dbReference type="ARBA" id="ARBA00022516"/>
    </source>
</evidence>
<comment type="caution">
    <text evidence="10">The sequence shown here is derived from an EMBL/GenBank/DDBJ whole genome shotgun (WGS) entry which is preliminary data.</text>
</comment>
<comment type="similarity">
    <text evidence="1">Belongs to the acyl-ACP thioesterase family.</text>
</comment>
<organism evidence="10 11">
    <name type="scientific">Ohessyouella blattaphilus</name>
    <dbReference type="NCBI Taxonomy" id="2949333"/>
    <lineage>
        <taxon>Bacteria</taxon>
        <taxon>Bacillati</taxon>
        <taxon>Bacillota</taxon>
        <taxon>Clostridia</taxon>
        <taxon>Lachnospirales</taxon>
        <taxon>Lachnospiraceae</taxon>
        <taxon>Ohessyouella</taxon>
    </lineage>
</organism>
<dbReference type="EMBL" id="JAMZFV010000011">
    <property type="protein sequence ID" value="MCP1110307.1"/>
    <property type="molecule type" value="Genomic_DNA"/>
</dbReference>
<reference evidence="10 11" key="1">
    <citation type="journal article" date="2022" name="Genome Biol. Evol.">
        <title>Host diet, physiology and behaviors set the stage for Lachnospiraceae cladogenesis.</title>
        <authorList>
            <person name="Vera-Ponce De Leon A."/>
            <person name="Schneider M."/>
            <person name="Jahnes B.C."/>
            <person name="Sadowski V."/>
            <person name="Camuy-Velez L.A."/>
            <person name="Duan J."/>
            <person name="Sabree Z.L."/>
        </authorList>
    </citation>
    <scope>NUCLEOTIDE SEQUENCE [LARGE SCALE GENOMIC DNA]</scope>
    <source>
        <strain evidence="10 11">PAL227</strain>
    </source>
</reference>
<feature type="domain" description="Acyl-ACP thioesterase-like C-terminal" evidence="9">
    <location>
        <begin position="149"/>
        <end position="213"/>
    </location>
</feature>
<evidence type="ECO:0000256" key="1">
    <source>
        <dbReference type="ARBA" id="ARBA00006500"/>
    </source>
</evidence>
<keyword evidence="11" id="KW-1185">Reference proteome</keyword>
<dbReference type="InterPro" id="IPR045023">
    <property type="entry name" value="FATA/B"/>
</dbReference>
<dbReference type="PANTHER" id="PTHR31727">
    <property type="entry name" value="OLEOYL-ACYL CARRIER PROTEIN THIOESTERASE 1, CHLOROPLASTIC"/>
    <property type="match status" value="1"/>
</dbReference>
<keyword evidence="7" id="KW-0275">Fatty acid biosynthesis</keyword>
<dbReference type="Pfam" id="PF01643">
    <property type="entry name" value="Acyl-ACP_TE"/>
    <property type="match status" value="1"/>
</dbReference>
<feature type="domain" description="Acyl-ACP thioesterase N-terminal hotdog" evidence="8">
    <location>
        <begin position="3"/>
        <end position="128"/>
    </location>
</feature>
<dbReference type="PANTHER" id="PTHR31727:SF6">
    <property type="entry name" value="OLEOYL-ACYL CARRIER PROTEIN THIOESTERASE 1, CHLOROPLASTIC"/>
    <property type="match status" value="1"/>
</dbReference>
<evidence type="ECO:0000256" key="7">
    <source>
        <dbReference type="ARBA" id="ARBA00023160"/>
    </source>
</evidence>
<sequence length="237" mass="27204">MKYSFKGRVRYSEVAADNRLSLPGIVNYFQDCSIFQSETIGHGIEFLQKEKRGWVLSAWQIVINQRPTLAEAVEVSTWATGFDKLYGTRNFVLAGEERTFAYANSIWVYMDLEKGRPIKVEPEEMAVYQAEAPLTMALEPRKIKVPEDVTFVKSFPVRRDQIDTNNHVNNSQYISMAAECLRDPDDTWQIRAEYKKSATLSTEIHLYQAEDQENVTVDLRDATGNSLAVVEFRRRGC</sequence>
<accession>A0ABT1EKL9</accession>
<evidence type="ECO:0000259" key="9">
    <source>
        <dbReference type="Pfam" id="PF20791"/>
    </source>
</evidence>
<evidence type="ECO:0000256" key="6">
    <source>
        <dbReference type="ARBA" id="ARBA00023098"/>
    </source>
</evidence>
<protein>
    <submittedName>
        <fullName evidence="10">Thioesterase</fullName>
    </submittedName>
</protein>
<dbReference type="Gene3D" id="3.10.129.10">
    <property type="entry name" value="Hotdog Thioesterase"/>
    <property type="match status" value="1"/>
</dbReference>
<proteinExistence type="inferred from homology"/>
<keyword evidence="3" id="KW-0378">Hydrolase</keyword>
<name>A0ABT1EKL9_9FIRM</name>
<evidence type="ECO:0000256" key="4">
    <source>
        <dbReference type="ARBA" id="ARBA00022832"/>
    </source>
</evidence>
<keyword evidence="5" id="KW-0809">Transit peptide</keyword>
<dbReference type="RefSeq" id="WP_262069187.1">
    <property type="nucleotide sequence ID" value="NZ_JAMXOC010000011.1"/>
</dbReference>
<keyword evidence="4" id="KW-0276">Fatty acid metabolism</keyword>
<dbReference type="Pfam" id="PF20791">
    <property type="entry name" value="Acyl-ACP_TE_C"/>
    <property type="match status" value="1"/>
</dbReference>
<evidence type="ECO:0000259" key="8">
    <source>
        <dbReference type="Pfam" id="PF01643"/>
    </source>
</evidence>
<dbReference type="CDD" id="cd00586">
    <property type="entry name" value="4HBT"/>
    <property type="match status" value="1"/>
</dbReference>
<evidence type="ECO:0000256" key="5">
    <source>
        <dbReference type="ARBA" id="ARBA00022946"/>
    </source>
</evidence>
<dbReference type="InterPro" id="IPR049427">
    <property type="entry name" value="Acyl-ACP_TE_C"/>
</dbReference>
<dbReference type="Proteomes" id="UP001523565">
    <property type="component" value="Unassembled WGS sequence"/>
</dbReference>
<dbReference type="InterPro" id="IPR002864">
    <property type="entry name" value="Acyl-ACP_thioesterase_NHD"/>
</dbReference>
<dbReference type="InterPro" id="IPR029069">
    <property type="entry name" value="HotDog_dom_sf"/>
</dbReference>
<evidence type="ECO:0000313" key="11">
    <source>
        <dbReference type="Proteomes" id="UP001523565"/>
    </source>
</evidence>
<gene>
    <name evidence="10" type="ORF">NK118_08590</name>
</gene>
<evidence type="ECO:0000313" key="10">
    <source>
        <dbReference type="EMBL" id="MCP1110307.1"/>
    </source>
</evidence>
<dbReference type="SUPFAM" id="SSF54637">
    <property type="entry name" value="Thioesterase/thiol ester dehydrase-isomerase"/>
    <property type="match status" value="2"/>
</dbReference>